<evidence type="ECO:0000313" key="2">
    <source>
        <dbReference type="EMBL" id="MBL0764139.1"/>
    </source>
</evidence>
<organism evidence="2 3">
    <name type="scientific">Marivirga atlantica</name>
    <dbReference type="NCBI Taxonomy" id="1548457"/>
    <lineage>
        <taxon>Bacteria</taxon>
        <taxon>Pseudomonadati</taxon>
        <taxon>Bacteroidota</taxon>
        <taxon>Cytophagia</taxon>
        <taxon>Cytophagales</taxon>
        <taxon>Marivirgaceae</taxon>
        <taxon>Marivirga</taxon>
    </lineage>
</organism>
<reference evidence="2" key="1">
    <citation type="submission" date="2021-01" db="EMBL/GenBank/DDBJ databases">
        <title>Marivirga sp. nov., isolated from intertidal surface sediments.</title>
        <authorList>
            <person name="Zhang M."/>
        </authorList>
    </citation>
    <scope>NUCLEOTIDE SEQUENCE</scope>
    <source>
        <strain evidence="2">SM1354</strain>
    </source>
</reference>
<protein>
    <submittedName>
        <fullName evidence="2">Uncharacterized protein</fullName>
    </submittedName>
</protein>
<dbReference type="AlphaFoldDB" id="A0A937AEH7"/>
<keyword evidence="3" id="KW-1185">Reference proteome</keyword>
<name>A0A937AEH7_9BACT</name>
<feature type="region of interest" description="Disordered" evidence="1">
    <location>
        <begin position="1"/>
        <end position="54"/>
    </location>
</feature>
<dbReference type="EMBL" id="JAERQG010000001">
    <property type="protein sequence ID" value="MBL0764139.1"/>
    <property type="molecule type" value="Genomic_DNA"/>
</dbReference>
<accession>A0A937AEH7</accession>
<sequence length="54" mass="6060">MDQSSEKKKEESLNKQEEDKDNSTENINSEEQEGNQHGVIPDGMDFKKFIGCGG</sequence>
<gene>
    <name evidence="2" type="ORF">JKP34_02675</name>
</gene>
<dbReference type="RefSeq" id="WP_201917434.1">
    <property type="nucleotide sequence ID" value="NZ_JAERQG010000001.1"/>
</dbReference>
<feature type="compositionally biased region" description="Basic and acidic residues" evidence="1">
    <location>
        <begin position="1"/>
        <end position="23"/>
    </location>
</feature>
<evidence type="ECO:0000313" key="3">
    <source>
        <dbReference type="Proteomes" id="UP000642920"/>
    </source>
</evidence>
<evidence type="ECO:0000256" key="1">
    <source>
        <dbReference type="SAM" id="MobiDB-lite"/>
    </source>
</evidence>
<comment type="caution">
    <text evidence="2">The sequence shown here is derived from an EMBL/GenBank/DDBJ whole genome shotgun (WGS) entry which is preliminary data.</text>
</comment>
<proteinExistence type="predicted"/>
<dbReference type="Proteomes" id="UP000642920">
    <property type="component" value="Unassembled WGS sequence"/>
</dbReference>